<gene>
    <name evidence="1" type="ORF">MEDL_59270</name>
</gene>
<dbReference type="Proteomes" id="UP000683360">
    <property type="component" value="Unassembled WGS sequence"/>
</dbReference>
<protein>
    <submittedName>
        <fullName evidence="1">Uncharacterized protein</fullName>
    </submittedName>
</protein>
<organism evidence="1 2">
    <name type="scientific">Mytilus edulis</name>
    <name type="common">Blue mussel</name>
    <dbReference type="NCBI Taxonomy" id="6550"/>
    <lineage>
        <taxon>Eukaryota</taxon>
        <taxon>Metazoa</taxon>
        <taxon>Spiralia</taxon>
        <taxon>Lophotrochozoa</taxon>
        <taxon>Mollusca</taxon>
        <taxon>Bivalvia</taxon>
        <taxon>Autobranchia</taxon>
        <taxon>Pteriomorphia</taxon>
        <taxon>Mytilida</taxon>
        <taxon>Mytiloidea</taxon>
        <taxon>Mytilidae</taxon>
        <taxon>Mytilinae</taxon>
        <taxon>Mytilus</taxon>
    </lineage>
</organism>
<name>A0A8S3UMW8_MYTED</name>
<keyword evidence="2" id="KW-1185">Reference proteome</keyword>
<comment type="caution">
    <text evidence="1">The sequence shown here is derived from an EMBL/GenBank/DDBJ whole genome shotgun (WGS) entry which is preliminary data.</text>
</comment>
<sequence>MLTCVDYSNNHKMKFMITYLSSYLNTEIYVDKFEKDQHLRLDTLCREDKIGILKSHMIKNNLNVCNYSYESNHDDPDVIDDVEKSVQIYKRTFDNIIITYTLQGFPTLCQKFCSNRYLLYLENRYFDTPSKSVIEEINILREKAGIFERIKYAVLVYIMIHERACLKDNEINKDTFHVICQKIKIFHSDLQFLRIENAAEKLVGTFLKKIEMFMSLVVQHCQKLYGCLSLK</sequence>
<reference evidence="1" key="1">
    <citation type="submission" date="2021-03" db="EMBL/GenBank/DDBJ databases">
        <authorList>
            <person name="Bekaert M."/>
        </authorList>
    </citation>
    <scope>NUCLEOTIDE SEQUENCE</scope>
</reference>
<evidence type="ECO:0000313" key="1">
    <source>
        <dbReference type="EMBL" id="CAG2247339.1"/>
    </source>
</evidence>
<accession>A0A8S3UMW8</accession>
<dbReference type="EMBL" id="CAJPWZ010002899">
    <property type="protein sequence ID" value="CAG2247339.1"/>
    <property type="molecule type" value="Genomic_DNA"/>
</dbReference>
<dbReference type="AlphaFoldDB" id="A0A8S3UMW8"/>
<proteinExistence type="predicted"/>
<evidence type="ECO:0000313" key="2">
    <source>
        <dbReference type="Proteomes" id="UP000683360"/>
    </source>
</evidence>